<feature type="compositionally biased region" description="Polar residues" evidence="5">
    <location>
        <begin position="45"/>
        <end position="57"/>
    </location>
</feature>
<dbReference type="InterPro" id="IPR001841">
    <property type="entry name" value="Znf_RING"/>
</dbReference>
<reference evidence="8" key="1">
    <citation type="journal article" date="2006" name="Science">
        <title>Ancient noncoding elements conserved in the human genome.</title>
        <authorList>
            <person name="Venkatesh B."/>
            <person name="Kirkness E.F."/>
            <person name="Loh Y.H."/>
            <person name="Halpern A.L."/>
            <person name="Lee A.P."/>
            <person name="Johnson J."/>
            <person name="Dandona N."/>
            <person name="Viswanathan L.D."/>
            <person name="Tay A."/>
            <person name="Venter J.C."/>
            <person name="Strausberg R.L."/>
            <person name="Brenner S."/>
        </authorList>
    </citation>
    <scope>NUCLEOTIDE SEQUENCE [LARGE SCALE GENOMIC DNA]</scope>
</reference>
<dbReference type="PANTHER" id="PTHR45931">
    <property type="entry name" value="SI:CH211-59O9.10"/>
    <property type="match status" value="1"/>
</dbReference>
<keyword evidence="8" id="KW-1185">Reference proteome</keyword>
<feature type="region of interest" description="Disordered" evidence="5">
    <location>
        <begin position="1"/>
        <end position="89"/>
    </location>
</feature>
<evidence type="ECO:0000313" key="8">
    <source>
        <dbReference type="Proteomes" id="UP000314986"/>
    </source>
</evidence>
<dbReference type="Ensembl" id="ENSCMIT00000035234.1">
    <property type="protein sequence ID" value="ENSCMIP00000034714.1"/>
    <property type="gene ID" value="ENSCMIG00000014717.1"/>
</dbReference>
<dbReference type="Pfam" id="PF13639">
    <property type="entry name" value="zf-RING_2"/>
    <property type="match status" value="1"/>
</dbReference>
<dbReference type="GO" id="GO:0005634">
    <property type="term" value="C:nucleus"/>
    <property type="evidence" value="ECO:0007669"/>
    <property type="project" value="TreeGrafter"/>
</dbReference>
<dbReference type="Proteomes" id="UP000314986">
    <property type="component" value="Unassembled WGS sequence"/>
</dbReference>
<feature type="compositionally biased region" description="Basic and acidic residues" evidence="5">
    <location>
        <begin position="113"/>
        <end position="134"/>
    </location>
</feature>
<dbReference type="GeneTree" id="ENSGT00940000174623"/>
<reference evidence="8" key="2">
    <citation type="journal article" date="2007" name="PLoS Biol.">
        <title>Survey sequencing and comparative analysis of the elephant shark (Callorhinchus milii) genome.</title>
        <authorList>
            <person name="Venkatesh B."/>
            <person name="Kirkness E.F."/>
            <person name="Loh Y.H."/>
            <person name="Halpern A.L."/>
            <person name="Lee A.P."/>
            <person name="Johnson J."/>
            <person name="Dandona N."/>
            <person name="Viswanathan L.D."/>
            <person name="Tay A."/>
            <person name="Venter J.C."/>
            <person name="Strausberg R.L."/>
            <person name="Brenner S."/>
        </authorList>
    </citation>
    <scope>NUCLEOTIDE SEQUENCE [LARGE SCALE GENOMIC DNA]</scope>
</reference>
<proteinExistence type="predicted"/>
<feature type="region of interest" description="Disordered" evidence="5">
    <location>
        <begin position="103"/>
        <end position="144"/>
    </location>
</feature>
<feature type="region of interest" description="Disordered" evidence="5">
    <location>
        <begin position="180"/>
        <end position="274"/>
    </location>
</feature>
<feature type="compositionally biased region" description="Polar residues" evidence="5">
    <location>
        <begin position="198"/>
        <end position="229"/>
    </location>
</feature>
<keyword evidence="1" id="KW-0479">Metal-binding</keyword>
<protein>
    <submittedName>
        <fullName evidence="7">Topoisomerase I damage affected protein 7-like</fullName>
    </submittedName>
</protein>
<reference evidence="8" key="3">
    <citation type="journal article" date="2014" name="Nature">
        <title>Elephant shark genome provides unique insights into gnathostome evolution.</title>
        <authorList>
            <consortium name="International Elephant Shark Genome Sequencing Consortium"/>
            <person name="Venkatesh B."/>
            <person name="Lee A.P."/>
            <person name="Ravi V."/>
            <person name="Maurya A.K."/>
            <person name="Lian M.M."/>
            <person name="Swann J.B."/>
            <person name="Ohta Y."/>
            <person name="Flajnik M.F."/>
            <person name="Sutoh Y."/>
            <person name="Kasahara M."/>
            <person name="Hoon S."/>
            <person name="Gangu V."/>
            <person name="Roy S.W."/>
            <person name="Irimia M."/>
            <person name="Korzh V."/>
            <person name="Kondrychyn I."/>
            <person name="Lim Z.W."/>
            <person name="Tay B.H."/>
            <person name="Tohari S."/>
            <person name="Kong K.W."/>
            <person name="Ho S."/>
            <person name="Lorente-Galdos B."/>
            <person name="Quilez J."/>
            <person name="Marques-Bonet T."/>
            <person name="Raney B.J."/>
            <person name="Ingham P.W."/>
            <person name="Tay A."/>
            <person name="Hillier L.W."/>
            <person name="Minx P."/>
            <person name="Boehm T."/>
            <person name="Wilson R.K."/>
            <person name="Brenner S."/>
            <person name="Warren W.C."/>
        </authorList>
    </citation>
    <scope>NUCLEOTIDE SEQUENCE [LARGE SCALE GENOMIC DNA]</scope>
</reference>
<organism evidence="7 8">
    <name type="scientific">Callorhinchus milii</name>
    <name type="common">Ghost shark</name>
    <dbReference type="NCBI Taxonomy" id="7868"/>
    <lineage>
        <taxon>Eukaryota</taxon>
        <taxon>Metazoa</taxon>
        <taxon>Chordata</taxon>
        <taxon>Craniata</taxon>
        <taxon>Vertebrata</taxon>
        <taxon>Chondrichthyes</taxon>
        <taxon>Holocephali</taxon>
        <taxon>Chimaeriformes</taxon>
        <taxon>Callorhinchidae</taxon>
        <taxon>Callorhinchus</taxon>
    </lineage>
</organism>
<keyword evidence="2 4" id="KW-0863">Zinc-finger</keyword>
<dbReference type="SMART" id="SM00184">
    <property type="entry name" value="RING"/>
    <property type="match status" value="1"/>
</dbReference>
<dbReference type="PANTHER" id="PTHR45931:SF3">
    <property type="entry name" value="RING ZINC FINGER-CONTAINING PROTEIN"/>
    <property type="match status" value="1"/>
</dbReference>
<gene>
    <name evidence="7" type="primary">LOC103188874</name>
</gene>
<evidence type="ECO:0000256" key="2">
    <source>
        <dbReference type="ARBA" id="ARBA00022771"/>
    </source>
</evidence>
<dbReference type="PROSITE" id="PS50089">
    <property type="entry name" value="ZF_RING_2"/>
    <property type="match status" value="1"/>
</dbReference>
<feature type="compositionally biased region" description="Basic and acidic residues" evidence="5">
    <location>
        <begin position="15"/>
        <end position="24"/>
    </location>
</feature>
<name>A0A4W3IVW5_CALMI</name>
<dbReference type="OrthoDB" id="8062037at2759"/>
<evidence type="ECO:0000313" key="7">
    <source>
        <dbReference type="Ensembl" id="ENSCMIP00000034714.1"/>
    </source>
</evidence>
<keyword evidence="3" id="KW-0862">Zinc</keyword>
<dbReference type="GeneID" id="103188874"/>
<dbReference type="Gene3D" id="3.30.40.10">
    <property type="entry name" value="Zinc/RING finger domain, C3HC4 (zinc finger)"/>
    <property type="match status" value="1"/>
</dbReference>
<dbReference type="SUPFAM" id="SSF57850">
    <property type="entry name" value="RING/U-box"/>
    <property type="match status" value="1"/>
</dbReference>
<evidence type="ECO:0000256" key="4">
    <source>
        <dbReference type="PROSITE-ProRule" id="PRU00175"/>
    </source>
</evidence>
<reference evidence="7" key="5">
    <citation type="submission" date="2025-09" db="UniProtKB">
        <authorList>
            <consortium name="Ensembl"/>
        </authorList>
    </citation>
    <scope>IDENTIFICATION</scope>
</reference>
<feature type="compositionally biased region" description="Polar residues" evidence="5">
    <location>
        <begin position="251"/>
        <end position="272"/>
    </location>
</feature>
<evidence type="ECO:0000256" key="1">
    <source>
        <dbReference type="ARBA" id="ARBA00022723"/>
    </source>
</evidence>
<dbReference type="GO" id="GO:0006511">
    <property type="term" value="P:ubiquitin-dependent protein catabolic process"/>
    <property type="evidence" value="ECO:0007669"/>
    <property type="project" value="TreeGrafter"/>
</dbReference>
<evidence type="ECO:0000259" key="6">
    <source>
        <dbReference type="PROSITE" id="PS50089"/>
    </source>
</evidence>
<dbReference type="GO" id="GO:0008270">
    <property type="term" value="F:zinc ion binding"/>
    <property type="evidence" value="ECO:0007669"/>
    <property type="project" value="UniProtKB-KW"/>
</dbReference>
<dbReference type="CDD" id="cd16472">
    <property type="entry name" value="RING-H2_RNF38-like"/>
    <property type="match status" value="1"/>
</dbReference>
<dbReference type="GO" id="GO:0061630">
    <property type="term" value="F:ubiquitin protein ligase activity"/>
    <property type="evidence" value="ECO:0007669"/>
    <property type="project" value="TreeGrafter"/>
</dbReference>
<accession>A0A4W3IVW5</accession>
<evidence type="ECO:0000256" key="5">
    <source>
        <dbReference type="SAM" id="MobiDB-lite"/>
    </source>
</evidence>
<evidence type="ECO:0000256" key="3">
    <source>
        <dbReference type="ARBA" id="ARBA00022833"/>
    </source>
</evidence>
<dbReference type="InterPro" id="IPR051834">
    <property type="entry name" value="RING_finger_E3_ligase"/>
</dbReference>
<dbReference type="AlphaFoldDB" id="A0A4W3IVW5"/>
<sequence length="539" mass="59340">MEPGSPDPLNTGYRFDPDSGRSEFEIPETPSPVFDKNSKLRRLGTASSTSTVNSGSTRPRAMDGSVMMNSARKRLSMLPSSPIRRSDRYARERLVEATRDSLLSVTKITLSPRESKHRAGEASKPAARREKSSERAGSSKGGSQLLLQSCQGLGAVSGSRGSSSILNKRIYGSYTNSRTLASANSSHSPAIKKAKPSTVGSLKANTNCLQSWSSPTKETNGTVSATSTPTRKESSDWATFTRPAEQKSEQAEASISSLHQCTNSSPATSTVNPAPLTLLENTNHWIDLDGSDDEVVAISEPSSRDPQVMVIIDDNTAVQLAQLEEDEVFARHLQAQFDMEALQYGRENVATGRPSNAAETSNFCGIPGCGGYEAFLAPVDFGYCRKPGCGEYLNPSDRRPAEIDSVLQDLQGFFDQRYEREGYERREQRFRRRRNAYVNDGNDYEDLLAFEDHQGSVVSQKKLSVAEINRLPTKFFDPAHAAGKTQCYICFSDYLPTEKLRILPCIHDYHIQCIDRWLKANSSCPICRVDINLESAGLM</sequence>
<reference evidence="7" key="4">
    <citation type="submission" date="2025-08" db="UniProtKB">
        <authorList>
            <consortium name="Ensembl"/>
        </authorList>
    </citation>
    <scope>IDENTIFICATION</scope>
</reference>
<dbReference type="InterPro" id="IPR013083">
    <property type="entry name" value="Znf_RING/FYVE/PHD"/>
</dbReference>
<feature type="domain" description="RING-type" evidence="6">
    <location>
        <begin position="487"/>
        <end position="528"/>
    </location>
</feature>